<dbReference type="RefSeq" id="WP_344591316.1">
    <property type="nucleotide sequence ID" value="NZ_BAAARW010000016.1"/>
</dbReference>
<keyword evidence="2" id="KW-1133">Transmembrane helix</keyword>
<protein>
    <recommendedName>
        <fullName evidence="3">DUF8175 domain-containing protein</fullName>
    </recommendedName>
</protein>
<feature type="transmembrane region" description="Helical" evidence="2">
    <location>
        <begin position="15"/>
        <end position="34"/>
    </location>
</feature>
<evidence type="ECO:0000259" key="3">
    <source>
        <dbReference type="Pfam" id="PF26526"/>
    </source>
</evidence>
<proteinExistence type="predicted"/>
<gene>
    <name evidence="4" type="ORF">GCM10010191_44780</name>
</gene>
<feature type="domain" description="DUF8175" evidence="3">
    <location>
        <begin position="50"/>
        <end position="239"/>
    </location>
</feature>
<accession>A0ABN3JDJ3</accession>
<evidence type="ECO:0000256" key="1">
    <source>
        <dbReference type="SAM" id="MobiDB-lite"/>
    </source>
</evidence>
<feature type="compositionally biased region" description="Polar residues" evidence="1">
    <location>
        <begin position="38"/>
        <end position="67"/>
    </location>
</feature>
<dbReference type="EMBL" id="BAAARW010000016">
    <property type="protein sequence ID" value="GAA2427067.1"/>
    <property type="molecule type" value="Genomic_DNA"/>
</dbReference>
<evidence type="ECO:0000256" key="2">
    <source>
        <dbReference type="SAM" id="Phobius"/>
    </source>
</evidence>
<sequence>MTSEEKQSPFRGPTFTLSAGFLAVVALLPVGILIRDSGTQQAEPRGSATSRPQQPSAGNSNGSTPTCRPTDARRLVPRKAPAGVAWQIYKTVALPYSRTAGPLVLEGEIARCYAPTPAGALIAAAQISTRSAFSDEWRAVTERQVVPGPGRDAFIKEFGRTRPGNSIKPGSLGQIAGFKFISYSQHAAEIELVMRFFTGRMSANALTVKWSGSDWQLEFSSNGSTDAQGRTIPSLDGYILWGGV</sequence>
<keyword evidence="5" id="KW-1185">Reference proteome</keyword>
<organism evidence="4 5">
    <name type="scientific">Actinomadura vinacea</name>
    <dbReference type="NCBI Taxonomy" id="115336"/>
    <lineage>
        <taxon>Bacteria</taxon>
        <taxon>Bacillati</taxon>
        <taxon>Actinomycetota</taxon>
        <taxon>Actinomycetes</taxon>
        <taxon>Streptosporangiales</taxon>
        <taxon>Thermomonosporaceae</taxon>
        <taxon>Actinomadura</taxon>
    </lineage>
</organism>
<dbReference type="Proteomes" id="UP001501231">
    <property type="component" value="Unassembled WGS sequence"/>
</dbReference>
<keyword evidence="2" id="KW-0472">Membrane</keyword>
<evidence type="ECO:0000313" key="5">
    <source>
        <dbReference type="Proteomes" id="UP001501231"/>
    </source>
</evidence>
<dbReference type="Pfam" id="PF26526">
    <property type="entry name" value="DUF8175"/>
    <property type="match status" value="1"/>
</dbReference>
<name>A0ABN3JDJ3_9ACTN</name>
<keyword evidence="2" id="KW-0812">Transmembrane</keyword>
<evidence type="ECO:0000313" key="4">
    <source>
        <dbReference type="EMBL" id="GAA2427067.1"/>
    </source>
</evidence>
<comment type="caution">
    <text evidence="4">The sequence shown here is derived from an EMBL/GenBank/DDBJ whole genome shotgun (WGS) entry which is preliminary data.</text>
</comment>
<feature type="region of interest" description="Disordered" evidence="1">
    <location>
        <begin position="38"/>
        <end position="75"/>
    </location>
</feature>
<reference evidence="4 5" key="1">
    <citation type="journal article" date="2019" name="Int. J. Syst. Evol. Microbiol.">
        <title>The Global Catalogue of Microorganisms (GCM) 10K type strain sequencing project: providing services to taxonomists for standard genome sequencing and annotation.</title>
        <authorList>
            <consortium name="The Broad Institute Genomics Platform"/>
            <consortium name="The Broad Institute Genome Sequencing Center for Infectious Disease"/>
            <person name="Wu L."/>
            <person name="Ma J."/>
        </authorList>
    </citation>
    <scope>NUCLEOTIDE SEQUENCE [LARGE SCALE GENOMIC DNA]</scope>
    <source>
        <strain evidence="4 5">JCM 3325</strain>
    </source>
</reference>
<dbReference type="InterPro" id="IPR058488">
    <property type="entry name" value="DUF8175"/>
</dbReference>